<protein>
    <submittedName>
        <fullName evidence="1">Uncharacterized protein</fullName>
    </submittedName>
</protein>
<organism evidence="1 2">
    <name type="scientific">Cuscuta europaea</name>
    <name type="common">European dodder</name>
    <dbReference type="NCBI Taxonomy" id="41803"/>
    <lineage>
        <taxon>Eukaryota</taxon>
        <taxon>Viridiplantae</taxon>
        <taxon>Streptophyta</taxon>
        <taxon>Embryophyta</taxon>
        <taxon>Tracheophyta</taxon>
        <taxon>Spermatophyta</taxon>
        <taxon>Magnoliopsida</taxon>
        <taxon>eudicotyledons</taxon>
        <taxon>Gunneridae</taxon>
        <taxon>Pentapetalae</taxon>
        <taxon>asterids</taxon>
        <taxon>lamiids</taxon>
        <taxon>Solanales</taxon>
        <taxon>Convolvulaceae</taxon>
        <taxon>Cuscuteae</taxon>
        <taxon>Cuscuta</taxon>
        <taxon>Cuscuta subgen. Cuscuta</taxon>
    </lineage>
</organism>
<proteinExistence type="predicted"/>
<comment type="caution">
    <text evidence="1">The sequence shown here is derived from an EMBL/GenBank/DDBJ whole genome shotgun (WGS) entry which is preliminary data.</text>
</comment>
<dbReference type="OrthoDB" id="1886938at2759"/>
<evidence type="ECO:0000313" key="2">
    <source>
        <dbReference type="Proteomes" id="UP001152484"/>
    </source>
</evidence>
<reference evidence="1" key="1">
    <citation type="submission" date="2022-07" db="EMBL/GenBank/DDBJ databases">
        <authorList>
            <person name="Macas J."/>
            <person name="Novak P."/>
            <person name="Neumann P."/>
        </authorList>
    </citation>
    <scope>NUCLEOTIDE SEQUENCE</scope>
</reference>
<gene>
    <name evidence="1" type="ORF">CEURO_LOCUS15872</name>
</gene>
<dbReference type="Proteomes" id="UP001152484">
    <property type="component" value="Unassembled WGS sequence"/>
</dbReference>
<accession>A0A9P0ZJV4</accession>
<dbReference type="AlphaFoldDB" id="A0A9P0ZJV4"/>
<sequence length="103" mass="11234">MIKARFTMADSELVATVAGSTRAADGGQRRLDPTRSPAASAIFAAAETATVRYILAAGFEVAEMSGERRRPAVVRRAGWRRYGFKLRGCFCPITNNNSYLGKF</sequence>
<evidence type="ECO:0000313" key="1">
    <source>
        <dbReference type="EMBL" id="CAH9102671.1"/>
    </source>
</evidence>
<dbReference type="EMBL" id="CAMAPE010000041">
    <property type="protein sequence ID" value="CAH9102671.1"/>
    <property type="molecule type" value="Genomic_DNA"/>
</dbReference>
<keyword evidence="2" id="KW-1185">Reference proteome</keyword>
<name>A0A9P0ZJV4_CUSEU</name>